<comment type="caution">
    <text evidence="2">The sequence shown here is derived from an EMBL/GenBank/DDBJ whole genome shotgun (WGS) entry which is preliminary data.</text>
</comment>
<feature type="compositionally biased region" description="Low complexity" evidence="1">
    <location>
        <begin position="12"/>
        <end position="21"/>
    </location>
</feature>
<dbReference type="EMBL" id="DSPJ01000026">
    <property type="protein sequence ID" value="HEX61697.1"/>
    <property type="molecule type" value="Genomic_DNA"/>
</dbReference>
<evidence type="ECO:0000256" key="1">
    <source>
        <dbReference type="SAM" id="MobiDB-lite"/>
    </source>
</evidence>
<name>A0A831YYG5_UNCKA</name>
<gene>
    <name evidence="2" type="ORF">ENR01_00875</name>
</gene>
<accession>A0A831YYG5</accession>
<dbReference type="AlphaFoldDB" id="A0A831YYG5"/>
<feature type="compositionally biased region" description="Basic and acidic residues" evidence="1">
    <location>
        <begin position="1"/>
        <end position="11"/>
    </location>
</feature>
<reference evidence="2" key="1">
    <citation type="journal article" date="2020" name="mSystems">
        <title>Genome- and Community-Level Interaction Insights into Carbon Utilization and Element Cycling Functions of Hydrothermarchaeota in Hydrothermal Sediment.</title>
        <authorList>
            <person name="Zhou Z."/>
            <person name="Liu Y."/>
            <person name="Xu W."/>
            <person name="Pan J."/>
            <person name="Luo Z.H."/>
            <person name="Li M."/>
        </authorList>
    </citation>
    <scope>NUCLEOTIDE SEQUENCE [LARGE SCALE GENOMIC DNA]</scope>
    <source>
        <strain evidence="2">SpSt-361</strain>
    </source>
</reference>
<proteinExistence type="predicted"/>
<organism evidence="2">
    <name type="scientific">candidate division WWE3 bacterium</name>
    <dbReference type="NCBI Taxonomy" id="2053526"/>
    <lineage>
        <taxon>Bacteria</taxon>
        <taxon>Katanobacteria</taxon>
    </lineage>
</organism>
<sequence>MSSRWDEEHPKATAAGGAPLKAGGGSVATLKKALSALLIAPIGEMRRAILEGRKRSRSARATATTRLAGR</sequence>
<protein>
    <submittedName>
        <fullName evidence="2">Uncharacterized protein</fullName>
    </submittedName>
</protein>
<evidence type="ECO:0000313" key="2">
    <source>
        <dbReference type="EMBL" id="HEX61697.1"/>
    </source>
</evidence>
<feature type="region of interest" description="Disordered" evidence="1">
    <location>
        <begin position="1"/>
        <end position="24"/>
    </location>
</feature>